<comment type="similarity">
    <text evidence="1 6 7">Belongs to the universal ribosomal protein uL6 family.</text>
</comment>
<reference evidence="10" key="1">
    <citation type="journal article" date="2020" name="mSystems">
        <title>Genome- and Community-Level Interaction Insights into Carbon Utilization and Element Cycling Functions of Hydrothermarchaeota in Hydrothermal Sediment.</title>
        <authorList>
            <person name="Zhou Z."/>
            <person name="Liu Y."/>
            <person name="Xu W."/>
            <person name="Pan J."/>
            <person name="Luo Z.H."/>
            <person name="Li M."/>
        </authorList>
    </citation>
    <scope>NUCLEOTIDE SEQUENCE [LARGE SCALE GENOMIC DNA]</scope>
    <source>
        <strain evidence="10">SpSt-210</strain>
    </source>
</reference>
<comment type="caution">
    <text evidence="10">The sequence shown here is derived from an EMBL/GenBank/DDBJ whole genome shotgun (WGS) entry which is preliminary data.</text>
</comment>
<sequence>MSRIGKRPIPIPSGVEVSVESGLVRVKGPKGELELRIDPEMIVTRENGTLHVQRPSEERRHKQLHGLYRTLIANMVQGVTEGYRKDLEIQGVGYRAALEGKTLVLNVGFSHPVRIDPPAGISFVLDSPTRIGVVGIDKQLVGEIAAQIRRVRPPEPYKGKGIRYLGEQIRRKAGKAGKARK</sequence>
<evidence type="ECO:0000259" key="9">
    <source>
        <dbReference type="Pfam" id="PF00347"/>
    </source>
</evidence>
<feature type="domain" description="Large ribosomal subunit protein uL6 alpha-beta" evidence="9">
    <location>
        <begin position="91"/>
        <end position="164"/>
    </location>
</feature>
<evidence type="ECO:0000256" key="6">
    <source>
        <dbReference type="HAMAP-Rule" id="MF_01365"/>
    </source>
</evidence>
<dbReference type="PROSITE" id="PS00525">
    <property type="entry name" value="RIBOSOMAL_L6_1"/>
    <property type="match status" value="1"/>
</dbReference>
<keyword evidence="5 6" id="KW-0687">Ribonucleoprotein</keyword>
<dbReference type="GO" id="GO:0019843">
    <property type="term" value="F:rRNA binding"/>
    <property type="evidence" value="ECO:0007669"/>
    <property type="project" value="UniProtKB-UniRule"/>
</dbReference>
<dbReference type="InterPro" id="IPR002358">
    <property type="entry name" value="Ribosomal_uL6_CS"/>
</dbReference>
<dbReference type="GO" id="GO:0022625">
    <property type="term" value="C:cytosolic large ribosomal subunit"/>
    <property type="evidence" value="ECO:0007669"/>
    <property type="project" value="UniProtKB-UniRule"/>
</dbReference>
<dbReference type="Pfam" id="PF00347">
    <property type="entry name" value="Ribosomal_L6"/>
    <property type="match status" value="2"/>
</dbReference>
<evidence type="ECO:0000256" key="7">
    <source>
        <dbReference type="RuleBase" id="RU003869"/>
    </source>
</evidence>
<evidence type="ECO:0000256" key="8">
    <source>
        <dbReference type="RuleBase" id="RU003870"/>
    </source>
</evidence>
<dbReference type="AlphaFoldDB" id="A0A831TB16"/>
<proteinExistence type="inferred from homology"/>
<evidence type="ECO:0000256" key="4">
    <source>
        <dbReference type="ARBA" id="ARBA00022980"/>
    </source>
</evidence>
<dbReference type="EMBL" id="DSIY01000161">
    <property type="protein sequence ID" value="HEG91108.1"/>
    <property type="molecule type" value="Genomic_DNA"/>
</dbReference>
<evidence type="ECO:0000256" key="1">
    <source>
        <dbReference type="ARBA" id="ARBA00009356"/>
    </source>
</evidence>
<name>A0A831TB16_9BACT</name>
<keyword evidence="3 6" id="KW-0694">RNA-binding</keyword>
<dbReference type="FunFam" id="3.90.930.12:FF:000002">
    <property type="entry name" value="50S ribosomal protein L6"/>
    <property type="match status" value="1"/>
</dbReference>
<feature type="domain" description="Large ribosomal subunit protein uL6 alpha-beta" evidence="9">
    <location>
        <begin position="11"/>
        <end position="82"/>
    </location>
</feature>
<dbReference type="PRINTS" id="PR00059">
    <property type="entry name" value="RIBOSOMALL6"/>
</dbReference>
<dbReference type="HAMAP" id="MF_01365_B">
    <property type="entry name" value="Ribosomal_uL6_B"/>
    <property type="match status" value="1"/>
</dbReference>
<gene>
    <name evidence="6" type="primary">rplF</name>
    <name evidence="10" type="ORF">ENP34_06665</name>
</gene>
<dbReference type="InterPro" id="IPR020040">
    <property type="entry name" value="Ribosomal_uL6_a/b-dom"/>
</dbReference>
<dbReference type="Gene3D" id="3.90.930.12">
    <property type="entry name" value="Ribosomal protein L6, alpha-beta domain"/>
    <property type="match status" value="2"/>
</dbReference>
<comment type="subunit">
    <text evidence="6">Part of the 50S ribosomal subunit.</text>
</comment>
<dbReference type="NCBIfam" id="TIGR03654">
    <property type="entry name" value="L6_bact"/>
    <property type="match status" value="1"/>
</dbReference>
<organism evidence="10">
    <name type="scientific">Thermorudis peleae</name>
    <dbReference type="NCBI Taxonomy" id="1382356"/>
    <lineage>
        <taxon>Bacteria</taxon>
        <taxon>Pseudomonadati</taxon>
        <taxon>Thermomicrobiota</taxon>
        <taxon>Thermomicrobia</taxon>
        <taxon>Thermomicrobia incertae sedis</taxon>
        <taxon>Thermorudis</taxon>
    </lineage>
</organism>
<keyword evidence="2 6" id="KW-0699">rRNA-binding</keyword>
<dbReference type="PANTHER" id="PTHR11655:SF14">
    <property type="entry name" value="LARGE RIBOSOMAL SUBUNIT PROTEIN UL6M"/>
    <property type="match status" value="1"/>
</dbReference>
<protein>
    <recommendedName>
        <fullName evidence="6">Large ribosomal subunit protein uL6</fullName>
    </recommendedName>
</protein>
<dbReference type="InterPro" id="IPR019906">
    <property type="entry name" value="Ribosomal_uL6_bac-type"/>
</dbReference>
<evidence type="ECO:0000256" key="2">
    <source>
        <dbReference type="ARBA" id="ARBA00022730"/>
    </source>
</evidence>
<accession>A0A831TB16</accession>
<dbReference type="PANTHER" id="PTHR11655">
    <property type="entry name" value="60S/50S RIBOSOMAL PROTEIN L6/L9"/>
    <property type="match status" value="1"/>
</dbReference>
<keyword evidence="4 6" id="KW-0689">Ribosomal protein</keyword>
<dbReference type="FunFam" id="3.90.930.12:FF:000001">
    <property type="entry name" value="50S ribosomal protein L6"/>
    <property type="match status" value="1"/>
</dbReference>
<dbReference type="GO" id="GO:0003735">
    <property type="term" value="F:structural constituent of ribosome"/>
    <property type="evidence" value="ECO:0007669"/>
    <property type="project" value="UniProtKB-UniRule"/>
</dbReference>
<evidence type="ECO:0000256" key="5">
    <source>
        <dbReference type="ARBA" id="ARBA00023274"/>
    </source>
</evidence>
<comment type="function">
    <text evidence="6 8">This protein binds to the 23S rRNA, and is important in its secondary structure. It is located near the subunit interface in the base of the L7/L12 stalk, and near the tRNA binding site of the peptidyltransferase center.</text>
</comment>
<dbReference type="InterPro" id="IPR000702">
    <property type="entry name" value="Ribosomal_uL6-like"/>
</dbReference>
<evidence type="ECO:0000256" key="3">
    <source>
        <dbReference type="ARBA" id="ARBA00022884"/>
    </source>
</evidence>
<evidence type="ECO:0000313" key="10">
    <source>
        <dbReference type="EMBL" id="HEG91108.1"/>
    </source>
</evidence>
<dbReference type="GO" id="GO:0002181">
    <property type="term" value="P:cytoplasmic translation"/>
    <property type="evidence" value="ECO:0007669"/>
    <property type="project" value="TreeGrafter"/>
</dbReference>
<dbReference type="InterPro" id="IPR036789">
    <property type="entry name" value="Ribosomal_uL6-like_a/b-dom_sf"/>
</dbReference>
<dbReference type="PIRSF" id="PIRSF002162">
    <property type="entry name" value="Ribosomal_L6"/>
    <property type="match status" value="1"/>
</dbReference>
<dbReference type="SUPFAM" id="SSF56053">
    <property type="entry name" value="Ribosomal protein L6"/>
    <property type="match status" value="2"/>
</dbReference>